<dbReference type="Proteomes" id="UP000235145">
    <property type="component" value="Unassembled WGS sequence"/>
</dbReference>
<dbReference type="EMBL" id="NBSK02000006">
    <property type="protein sequence ID" value="KAJ0202052.1"/>
    <property type="molecule type" value="Genomic_DNA"/>
</dbReference>
<dbReference type="AlphaFoldDB" id="A0A9R1XB52"/>
<evidence type="ECO:0000313" key="2">
    <source>
        <dbReference type="Proteomes" id="UP000235145"/>
    </source>
</evidence>
<organism evidence="1 2">
    <name type="scientific">Lactuca sativa</name>
    <name type="common">Garden lettuce</name>
    <dbReference type="NCBI Taxonomy" id="4236"/>
    <lineage>
        <taxon>Eukaryota</taxon>
        <taxon>Viridiplantae</taxon>
        <taxon>Streptophyta</taxon>
        <taxon>Embryophyta</taxon>
        <taxon>Tracheophyta</taxon>
        <taxon>Spermatophyta</taxon>
        <taxon>Magnoliopsida</taxon>
        <taxon>eudicotyledons</taxon>
        <taxon>Gunneridae</taxon>
        <taxon>Pentapetalae</taxon>
        <taxon>asterids</taxon>
        <taxon>campanulids</taxon>
        <taxon>Asterales</taxon>
        <taxon>Asteraceae</taxon>
        <taxon>Cichorioideae</taxon>
        <taxon>Cichorieae</taxon>
        <taxon>Lactucinae</taxon>
        <taxon>Lactuca</taxon>
    </lineage>
</organism>
<keyword evidence="2" id="KW-1185">Reference proteome</keyword>
<name>A0A9R1XB52_LACSA</name>
<proteinExistence type="predicted"/>
<comment type="caution">
    <text evidence="1">The sequence shown here is derived from an EMBL/GenBank/DDBJ whole genome shotgun (WGS) entry which is preliminary data.</text>
</comment>
<protein>
    <submittedName>
        <fullName evidence="1">Uncharacterized protein</fullName>
    </submittedName>
</protein>
<evidence type="ECO:0000313" key="1">
    <source>
        <dbReference type="EMBL" id="KAJ0202052.1"/>
    </source>
</evidence>
<sequence>MSVELFIATIDSQLQELKCRFNESVTKLLCLSVMIYPINSLNVEDICKLITSYYPFCFLVNIGRKILLIHFLWMRISYKSMHENSLKTL</sequence>
<accession>A0A9R1XB52</accession>
<gene>
    <name evidence="1" type="ORF">LSAT_V11C600325550</name>
</gene>
<reference evidence="1 2" key="1">
    <citation type="journal article" date="2017" name="Nat. Commun.">
        <title>Genome assembly with in vitro proximity ligation data and whole-genome triplication in lettuce.</title>
        <authorList>
            <person name="Reyes-Chin-Wo S."/>
            <person name="Wang Z."/>
            <person name="Yang X."/>
            <person name="Kozik A."/>
            <person name="Arikit S."/>
            <person name="Song C."/>
            <person name="Xia L."/>
            <person name="Froenicke L."/>
            <person name="Lavelle D.O."/>
            <person name="Truco M.J."/>
            <person name="Xia R."/>
            <person name="Zhu S."/>
            <person name="Xu C."/>
            <person name="Xu H."/>
            <person name="Xu X."/>
            <person name="Cox K."/>
            <person name="Korf I."/>
            <person name="Meyers B.C."/>
            <person name="Michelmore R.W."/>
        </authorList>
    </citation>
    <scope>NUCLEOTIDE SEQUENCE [LARGE SCALE GENOMIC DNA]</scope>
    <source>
        <strain evidence="2">cv. Salinas</strain>
        <tissue evidence="1">Seedlings</tissue>
    </source>
</reference>